<sequence length="461" mass="53282">MASQFPSVMDRLAQLRNFFFVLYLRKTFKDKSTFKDVKNASIVPTQQVLIAAASRPSSTTTTTTTSNKQQLPIATMEKGVPQAPRKASQGPFKFQEKLEVVTNASDAPLRFIIEGVWFRNICHNVVKKANPKTFLQRLVAAKEGDKAEMRSSLNAVTQPDIQRVTAALPASASSYILKDLSAEVRCMIYNYYFKGTTQVRNESPALVVAMRCSREYYQEVVECYYRGCNLVISQYNLDYFIDKFPAHRVRWMGSLTLEKEVILPTQQMFLYHKYKKTERGSNTRPIPFTRKLKTWLDAARPFVEDTYTERWEDFQSLAEHLLSFSTMAKFQQATNLRWLKINTAVVYGRDPKDLCVLVKKLYEHFPLLEHLVIPDLATLPSTELIFGLRDYFVLGRTGPLIRLGRTEDILGFNDEESKSYILSGGWQQIPIGFECYLDPRNGEKRYFRFKFSDEEVIERRI</sequence>
<dbReference type="GeneID" id="36596018"/>
<organism evidence="1 2">
    <name type="scientific">Hyaloscypha bicolor E</name>
    <dbReference type="NCBI Taxonomy" id="1095630"/>
    <lineage>
        <taxon>Eukaryota</taxon>
        <taxon>Fungi</taxon>
        <taxon>Dikarya</taxon>
        <taxon>Ascomycota</taxon>
        <taxon>Pezizomycotina</taxon>
        <taxon>Leotiomycetes</taxon>
        <taxon>Helotiales</taxon>
        <taxon>Hyaloscyphaceae</taxon>
        <taxon>Hyaloscypha</taxon>
        <taxon>Hyaloscypha bicolor</taxon>
    </lineage>
</organism>
<proteinExistence type="predicted"/>
<protein>
    <submittedName>
        <fullName evidence="1">Uncharacterized protein</fullName>
    </submittedName>
</protein>
<dbReference type="OrthoDB" id="10335793at2759"/>
<dbReference type="EMBL" id="KZ613859">
    <property type="protein sequence ID" value="PMD54775.1"/>
    <property type="molecule type" value="Genomic_DNA"/>
</dbReference>
<evidence type="ECO:0000313" key="2">
    <source>
        <dbReference type="Proteomes" id="UP000235371"/>
    </source>
</evidence>
<dbReference type="Proteomes" id="UP000235371">
    <property type="component" value="Unassembled WGS sequence"/>
</dbReference>
<evidence type="ECO:0000313" key="1">
    <source>
        <dbReference type="EMBL" id="PMD54775.1"/>
    </source>
</evidence>
<keyword evidence="2" id="KW-1185">Reference proteome</keyword>
<dbReference type="InParanoid" id="A0A2J6SVG8"/>
<accession>A0A2J6SVG8</accession>
<name>A0A2J6SVG8_9HELO</name>
<gene>
    <name evidence="1" type="ORF">K444DRAFT_697917</name>
</gene>
<dbReference type="AlphaFoldDB" id="A0A2J6SVG8"/>
<reference evidence="1 2" key="1">
    <citation type="submission" date="2016-04" db="EMBL/GenBank/DDBJ databases">
        <title>A degradative enzymes factory behind the ericoid mycorrhizal symbiosis.</title>
        <authorList>
            <consortium name="DOE Joint Genome Institute"/>
            <person name="Martino E."/>
            <person name="Morin E."/>
            <person name="Grelet G."/>
            <person name="Kuo A."/>
            <person name="Kohler A."/>
            <person name="Daghino S."/>
            <person name="Barry K."/>
            <person name="Choi C."/>
            <person name="Cichocki N."/>
            <person name="Clum A."/>
            <person name="Copeland A."/>
            <person name="Hainaut M."/>
            <person name="Haridas S."/>
            <person name="Labutti K."/>
            <person name="Lindquist E."/>
            <person name="Lipzen A."/>
            <person name="Khouja H.-R."/>
            <person name="Murat C."/>
            <person name="Ohm R."/>
            <person name="Olson A."/>
            <person name="Spatafora J."/>
            <person name="Veneault-Fourrey C."/>
            <person name="Henrissat B."/>
            <person name="Grigoriev I."/>
            <person name="Martin F."/>
            <person name="Perotto S."/>
        </authorList>
    </citation>
    <scope>NUCLEOTIDE SEQUENCE [LARGE SCALE GENOMIC DNA]</scope>
    <source>
        <strain evidence="1 2">E</strain>
    </source>
</reference>
<dbReference type="RefSeq" id="XP_024731679.1">
    <property type="nucleotide sequence ID" value="XM_024887942.1"/>
</dbReference>